<dbReference type="Pfam" id="PF24662">
    <property type="entry name" value="DUF7650"/>
    <property type="match status" value="1"/>
</dbReference>
<feature type="compositionally biased region" description="Polar residues" evidence="5">
    <location>
        <begin position="343"/>
        <end position="354"/>
    </location>
</feature>
<keyword evidence="4" id="KW-0539">Nucleus</keyword>
<evidence type="ECO:0000259" key="6">
    <source>
        <dbReference type="Pfam" id="PF24662"/>
    </source>
</evidence>
<sequence length="526" mass="58012">MVSKAFAEGRTCLEEYVSALKKTTGISILIKAVGIGKGKKDLTGLVTEPVETNQFSRRKLVKGDHYFDSVSDVLSKVAAQPKLLELKDEETGVISCKEGVRWDPEPILDQDDSSDHQRHCYLKPRISTSNLNLTKFTVVDTSLARGEHSSKVTELRSLPIETKNTSNVSSLSKEVESNSSEYSVDEPDSADMSLKGQKRTNFSNNDKEILDNSSSDQKLQINDSEAAKKLLENHHNQDTSTSNDKQSMGTIKHQFSRRTKLGHSKFLAPLMKRRRLTACAKAETSRSVENFMVGPELKQVEPNCLLNSPDAFKSVVSLVGPSQEKVPSRGSLAEGILEEESSDIFNGSSDGIKTSSEKIDKPLPRPLIDLNLPQIPSDSENGEFCTMEVDDNQGDPNANEQQPLVNPRRQSTRNRPLTTKALEALASGWFLSTKRRRKDTESQMQEKPIQKPSRKTHNKASVTSNSGSTDNSIVESKEKNGVDGGWNGKTNVFNESLAETERKAAQELLGISKSAGHPKALNLKDD</sequence>
<evidence type="ECO:0000256" key="3">
    <source>
        <dbReference type="ARBA" id="ARBA00023163"/>
    </source>
</evidence>
<dbReference type="AlphaFoldDB" id="A0A5J5BQH7"/>
<accession>A0A5J5BQH7</accession>
<feature type="compositionally biased region" description="Polar residues" evidence="5">
    <location>
        <begin position="459"/>
        <end position="474"/>
    </location>
</feature>
<dbReference type="OrthoDB" id="6147534at2759"/>
<dbReference type="PANTHER" id="PTHR13859:SF11">
    <property type="entry name" value="GRUNGE, ISOFORM J"/>
    <property type="match status" value="1"/>
</dbReference>
<protein>
    <recommendedName>
        <fullName evidence="6">DUF7650 domain-containing protein</fullName>
    </recommendedName>
</protein>
<organism evidence="7 8">
    <name type="scientific">Nyssa sinensis</name>
    <dbReference type="NCBI Taxonomy" id="561372"/>
    <lineage>
        <taxon>Eukaryota</taxon>
        <taxon>Viridiplantae</taxon>
        <taxon>Streptophyta</taxon>
        <taxon>Embryophyta</taxon>
        <taxon>Tracheophyta</taxon>
        <taxon>Spermatophyta</taxon>
        <taxon>Magnoliopsida</taxon>
        <taxon>eudicotyledons</taxon>
        <taxon>Gunneridae</taxon>
        <taxon>Pentapetalae</taxon>
        <taxon>asterids</taxon>
        <taxon>Cornales</taxon>
        <taxon>Nyssaceae</taxon>
        <taxon>Nyssa</taxon>
    </lineage>
</organism>
<dbReference type="PANTHER" id="PTHR13859">
    <property type="entry name" value="ATROPHIN-RELATED"/>
    <property type="match status" value="1"/>
</dbReference>
<keyword evidence="8" id="KW-1185">Reference proteome</keyword>
<evidence type="ECO:0000256" key="5">
    <source>
        <dbReference type="SAM" id="MobiDB-lite"/>
    </source>
</evidence>
<feature type="domain" description="DUF7650" evidence="6">
    <location>
        <begin position="51"/>
        <end position="81"/>
    </location>
</feature>
<evidence type="ECO:0000313" key="7">
    <source>
        <dbReference type="EMBL" id="KAA8545139.1"/>
    </source>
</evidence>
<comment type="subcellular location">
    <subcellularLocation>
        <location evidence="1">Nucleus</location>
    </subcellularLocation>
</comment>
<evidence type="ECO:0000256" key="2">
    <source>
        <dbReference type="ARBA" id="ARBA00023015"/>
    </source>
</evidence>
<proteinExistence type="predicted"/>
<feature type="region of interest" description="Disordered" evidence="5">
    <location>
        <begin position="433"/>
        <end position="491"/>
    </location>
</feature>
<dbReference type="GO" id="GO:0005634">
    <property type="term" value="C:nucleus"/>
    <property type="evidence" value="ECO:0007669"/>
    <property type="project" value="UniProtKB-SubCell"/>
</dbReference>
<evidence type="ECO:0000256" key="4">
    <source>
        <dbReference type="ARBA" id="ARBA00023242"/>
    </source>
</evidence>
<keyword evidence="2" id="KW-0805">Transcription regulation</keyword>
<evidence type="ECO:0000256" key="1">
    <source>
        <dbReference type="ARBA" id="ARBA00004123"/>
    </source>
</evidence>
<dbReference type="EMBL" id="CM018033">
    <property type="protein sequence ID" value="KAA8545139.1"/>
    <property type="molecule type" value="Genomic_DNA"/>
</dbReference>
<feature type="region of interest" description="Disordered" evidence="5">
    <location>
        <begin position="343"/>
        <end position="416"/>
    </location>
</feature>
<evidence type="ECO:0000313" key="8">
    <source>
        <dbReference type="Proteomes" id="UP000325577"/>
    </source>
</evidence>
<dbReference type="GO" id="GO:0003714">
    <property type="term" value="F:transcription corepressor activity"/>
    <property type="evidence" value="ECO:0007669"/>
    <property type="project" value="TreeGrafter"/>
</dbReference>
<reference evidence="7 8" key="1">
    <citation type="submission" date="2019-09" db="EMBL/GenBank/DDBJ databases">
        <title>A chromosome-level genome assembly of the Chinese tupelo Nyssa sinensis.</title>
        <authorList>
            <person name="Yang X."/>
            <person name="Kang M."/>
            <person name="Yang Y."/>
            <person name="Xiong H."/>
            <person name="Wang M."/>
            <person name="Zhang Z."/>
            <person name="Wang Z."/>
            <person name="Wu H."/>
            <person name="Ma T."/>
            <person name="Liu J."/>
            <person name="Xi Z."/>
        </authorList>
    </citation>
    <scope>NUCLEOTIDE SEQUENCE [LARGE SCALE GENOMIC DNA]</scope>
    <source>
        <strain evidence="7">J267</strain>
        <tissue evidence="7">Leaf</tissue>
    </source>
</reference>
<feature type="compositionally biased region" description="Low complexity" evidence="5">
    <location>
        <begin position="166"/>
        <end position="181"/>
    </location>
</feature>
<feature type="compositionally biased region" description="Polar residues" evidence="5">
    <location>
        <begin position="394"/>
        <end position="404"/>
    </location>
</feature>
<gene>
    <name evidence="7" type="ORF">F0562_019972</name>
</gene>
<dbReference type="InterPro" id="IPR056067">
    <property type="entry name" value="DUF7650"/>
</dbReference>
<dbReference type="Proteomes" id="UP000325577">
    <property type="component" value="Linkage Group LG10"/>
</dbReference>
<feature type="region of interest" description="Disordered" evidence="5">
    <location>
        <begin position="164"/>
        <end position="219"/>
    </location>
</feature>
<keyword evidence="3" id="KW-0804">Transcription</keyword>
<name>A0A5J5BQH7_9ASTE</name>